<keyword evidence="2" id="KW-1185">Reference proteome</keyword>
<evidence type="ECO:0000313" key="2">
    <source>
        <dbReference type="Proteomes" id="UP001732700"/>
    </source>
</evidence>
<proteinExistence type="predicted"/>
<accession>A0ACD5U219</accession>
<name>A0ACD5U219_AVESA</name>
<protein>
    <submittedName>
        <fullName evidence="1">Uncharacterized protein</fullName>
    </submittedName>
</protein>
<organism evidence="1 2">
    <name type="scientific">Avena sativa</name>
    <name type="common">Oat</name>
    <dbReference type="NCBI Taxonomy" id="4498"/>
    <lineage>
        <taxon>Eukaryota</taxon>
        <taxon>Viridiplantae</taxon>
        <taxon>Streptophyta</taxon>
        <taxon>Embryophyta</taxon>
        <taxon>Tracheophyta</taxon>
        <taxon>Spermatophyta</taxon>
        <taxon>Magnoliopsida</taxon>
        <taxon>Liliopsida</taxon>
        <taxon>Poales</taxon>
        <taxon>Poaceae</taxon>
        <taxon>BOP clade</taxon>
        <taxon>Pooideae</taxon>
        <taxon>Poodae</taxon>
        <taxon>Poeae</taxon>
        <taxon>Poeae Chloroplast Group 1 (Aveneae type)</taxon>
        <taxon>Aveninae</taxon>
        <taxon>Avena</taxon>
    </lineage>
</organism>
<sequence>MAKRGDEGAEAEAMEPAVAADPGEEAAGGRVRRGTRRPQANRLLDNNRPHTGRPQAQAQLMPPQHVRELWQMDEIVEEILFRLPPDEPGNLLRASLVCKPWCQLLSDQGFRRRYSEFHKQKPPMLGLLKSWSTSTSAEFFPITDFRPREPDPRHYYSVCDCRHGRVLLRYRDDGMEFLAVWDPMTGSQRVLRAPKHSGMSDWCVRVLCAANSCNHSDCHLGPFLVVFVSLHEQEGVAKASTYSSETSNWSSPASLNVGFFENEIYFTAMSSVLVGDALYFLISRDSNNGILKYDLGNSRLSDLSPCPYAPILMVAQDGRLGLADLYDFHLYIWWREVGPDEVAVWSQCRIIDLKNLLPAISKKKNLFPIGDPKIATQLVGSIEGSGIIFAITDLGTYMIDLESLTSKKISTELYHREDVEWALFPYLSFYTPPGAGVVAKESSKAGHGNEEV</sequence>
<dbReference type="EnsemblPlants" id="AVESA.00010b.r2.1DG0166350.1">
    <property type="protein sequence ID" value="AVESA.00010b.r2.1DG0166350.1.CDS"/>
    <property type="gene ID" value="AVESA.00010b.r2.1DG0166350"/>
</dbReference>
<reference evidence="1" key="1">
    <citation type="submission" date="2021-05" db="EMBL/GenBank/DDBJ databases">
        <authorList>
            <person name="Scholz U."/>
            <person name="Mascher M."/>
            <person name="Fiebig A."/>
        </authorList>
    </citation>
    <scope>NUCLEOTIDE SEQUENCE [LARGE SCALE GENOMIC DNA]</scope>
</reference>
<reference evidence="1" key="2">
    <citation type="submission" date="2025-09" db="UniProtKB">
        <authorList>
            <consortium name="EnsemblPlants"/>
        </authorList>
    </citation>
    <scope>IDENTIFICATION</scope>
</reference>
<dbReference type="Proteomes" id="UP001732700">
    <property type="component" value="Chromosome 1D"/>
</dbReference>
<evidence type="ECO:0000313" key="1">
    <source>
        <dbReference type="EnsemblPlants" id="AVESA.00010b.r2.1DG0166350.1.CDS"/>
    </source>
</evidence>